<dbReference type="PROSITE" id="PS00010">
    <property type="entry name" value="ASX_HYDROXYL"/>
    <property type="match status" value="15"/>
</dbReference>
<feature type="domain" description="EGF-like" evidence="17">
    <location>
        <begin position="1211"/>
        <end position="1246"/>
    </location>
</feature>
<evidence type="ECO:0000313" key="21">
    <source>
        <dbReference type="EMBL" id="EEN64135.1"/>
    </source>
</evidence>
<dbReference type="InterPro" id="IPR000742">
    <property type="entry name" value="EGF"/>
</dbReference>
<dbReference type="InterPro" id="IPR013783">
    <property type="entry name" value="Ig-like_fold"/>
</dbReference>
<feature type="domain" description="VWFA" evidence="18">
    <location>
        <begin position="46"/>
        <end position="227"/>
    </location>
</feature>
<feature type="domain" description="EGF-like" evidence="17">
    <location>
        <begin position="1666"/>
        <end position="1702"/>
    </location>
</feature>
<dbReference type="PROSITE" id="PS50923">
    <property type="entry name" value="SUSHI"/>
    <property type="match status" value="6"/>
</dbReference>
<feature type="disulfide bond" evidence="14">
    <location>
        <begin position="1692"/>
        <end position="1701"/>
    </location>
</feature>
<dbReference type="PRINTS" id="PR00010">
    <property type="entry name" value="EGFBLOOD"/>
</dbReference>
<feature type="domain" description="EGF-like" evidence="17">
    <location>
        <begin position="1438"/>
        <end position="1474"/>
    </location>
</feature>
<dbReference type="InterPro" id="IPR051355">
    <property type="entry name" value="Notch/Slit_guidance"/>
</dbReference>
<feature type="domain" description="Sushi" evidence="20">
    <location>
        <begin position="679"/>
        <end position="741"/>
    </location>
</feature>
<feature type="domain" description="EGF-like" evidence="17">
    <location>
        <begin position="1514"/>
        <end position="1550"/>
    </location>
</feature>
<feature type="domain" description="Sushi" evidence="20">
    <location>
        <begin position="363"/>
        <end position="428"/>
    </location>
</feature>
<dbReference type="EMBL" id="GG666488">
    <property type="protein sequence ID" value="EEN64135.1"/>
    <property type="molecule type" value="Genomic_DNA"/>
</dbReference>
<feature type="domain" description="EGF-like" evidence="17">
    <location>
        <begin position="1400"/>
        <end position="1436"/>
    </location>
</feature>
<dbReference type="FunFam" id="2.10.25.10:FF:000309">
    <property type="entry name" value="Uncharacterized protein, isoform A"/>
    <property type="match status" value="1"/>
</dbReference>
<dbReference type="SUPFAM" id="SSF57196">
    <property type="entry name" value="EGF/Laminin"/>
    <property type="match status" value="5"/>
</dbReference>
<feature type="domain" description="EGF-like" evidence="17">
    <location>
        <begin position="1628"/>
        <end position="1664"/>
    </location>
</feature>
<feature type="domain" description="EGF-like" evidence="17">
    <location>
        <begin position="1248"/>
        <end position="1284"/>
    </location>
</feature>
<evidence type="ECO:0000256" key="9">
    <source>
        <dbReference type="ARBA" id="ARBA00022976"/>
    </source>
</evidence>
<accession>C3Y725</accession>
<feature type="disulfide bond" evidence="14">
    <location>
        <begin position="1350"/>
        <end position="1359"/>
    </location>
</feature>
<dbReference type="GO" id="GO:0007219">
    <property type="term" value="P:Notch signaling pathway"/>
    <property type="evidence" value="ECO:0007669"/>
    <property type="project" value="UniProtKB-KW"/>
</dbReference>
<dbReference type="InterPro" id="IPR011641">
    <property type="entry name" value="Tyr-kin_ephrin_A/B_rcpt-like"/>
</dbReference>
<dbReference type="InterPro" id="IPR001881">
    <property type="entry name" value="EGF-like_Ca-bd_dom"/>
</dbReference>
<dbReference type="GO" id="GO:0019904">
    <property type="term" value="F:protein domain specific binding"/>
    <property type="evidence" value="ECO:0007669"/>
    <property type="project" value="UniProtKB-ARBA"/>
</dbReference>
<feature type="domain" description="EGF-like" evidence="17">
    <location>
        <begin position="1324"/>
        <end position="1360"/>
    </location>
</feature>
<feature type="domain" description="HYR" evidence="19">
    <location>
        <begin position="697"/>
        <end position="784"/>
    </location>
</feature>
<dbReference type="FunFam" id="2.10.25.10:FF:000004">
    <property type="entry name" value="Neurogenic locus notch 1"/>
    <property type="match status" value="1"/>
</dbReference>
<dbReference type="FunFam" id="2.10.25.10:FF:000143">
    <property type="entry name" value="Protein crumbs 1"/>
    <property type="match status" value="2"/>
</dbReference>
<dbReference type="Pfam" id="PF12661">
    <property type="entry name" value="hEGF"/>
    <property type="match status" value="5"/>
</dbReference>
<feature type="domain" description="EGF-like" evidence="17">
    <location>
        <begin position="1362"/>
        <end position="1398"/>
    </location>
</feature>
<evidence type="ECO:0000256" key="6">
    <source>
        <dbReference type="ARBA" id="ARBA00022729"/>
    </source>
</evidence>
<dbReference type="SMART" id="SM00181">
    <property type="entry name" value="EGF"/>
    <property type="match status" value="17"/>
</dbReference>
<dbReference type="FunFam" id="2.10.50.10:FF:000018">
    <property type="entry name" value="Sushi, von Willebrand factor type A, EGF and pentraxin domain-containing 1"/>
    <property type="match status" value="1"/>
</dbReference>
<comment type="caution">
    <text evidence="14">Lacks conserved residue(s) required for the propagation of feature annotation.</text>
</comment>
<keyword evidence="10" id="KW-1133">Transmembrane helix</keyword>
<dbReference type="Pfam" id="PF02494">
    <property type="entry name" value="HYR"/>
    <property type="match status" value="4"/>
</dbReference>
<feature type="domain" description="Sushi" evidence="20">
    <location>
        <begin position="523"/>
        <end position="585"/>
    </location>
</feature>
<dbReference type="Pfam" id="PF00092">
    <property type="entry name" value="VWA"/>
    <property type="match status" value="1"/>
</dbReference>
<evidence type="ECO:0000256" key="7">
    <source>
        <dbReference type="ARBA" id="ARBA00022737"/>
    </source>
</evidence>
<protein>
    <recommendedName>
        <fullName evidence="22">Sushi, von Willebrand factor type A, EGF and pentraxin domain-containing protein 1</fullName>
    </recommendedName>
</protein>
<feature type="disulfide bond" evidence="14">
    <location>
        <begin position="1215"/>
        <end position="1225"/>
    </location>
</feature>
<dbReference type="FunFam" id="3.40.50.410:FF:000196">
    <property type="entry name" value="Uncharacterized protein"/>
    <property type="match status" value="1"/>
</dbReference>
<name>C3Y725_BRAFL</name>
<gene>
    <name evidence="21" type="ORF">BRAFLDRAFT_91397</name>
</gene>
<dbReference type="GO" id="GO:0048863">
    <property type="term" value="P:stem cell differentiation"/>
    <property type="evidence" value="ECO:0007669"/>
    <property type="project" value="UniProtKB-ARBA"/>
</dbReference>
<dbReference type="eggNOG" id="KOG1217">
    <property type="taxonomic scope" value="Eukaryota"/>
</dbReference>
<dbReference type="SUPFAM" id="SSF57535">
    <property type="entry name" value="Complement control module/SCR domain"/>
    <property type="match status" value="6"/>
</dbReference>
<dbReference type="SMART" id="SM01411">
    <property type="entry name" value="Ephrin_rec_like"/>
    <property type="match status" value="4"/>
</dbReference>
<reference evidence="21" key="1">
    <citation type="journal article" date="2008" name="Nature">
        <title>The amphioxus genome and the evolution of the chordate karyotype.</title>
        <authorList>
            <consortium name="US DOE Joint Genome Institute (JGI-PGF)"/>
            <person name="Putnam N.H."/>
            <person name="Butts T."/>
            <person name="Ferrier D.E.K."/>
            <person name="Furlong R.F."/>
            <person name="Hellsten U."/>
            <person name="Kawashima T."/>
            <person name="Robinson-Rechavi M."/>
            <person name="Shoguchi E."/>
            <person name="Terry A."/>
            <person name="Yu J.-K."/>
            <person name="Benito-Gutierrez E.L."/>
            <person name="Dubchak I."/>
            <person name="Garcia-Fernandez J."/>
            <person name="Gibson-Brown J.J."/>
            <person name="Grigoriev I.V."/>
            <person name="Horton A.C."/>
            <person name="de Jong P.J."/>
            <person name="Jurka J."/>
            <person name="Kapitonov V.V."/>
            <person name="Kohara Y."/>
            <person name="Kuroki Y."/>
            <person name="Lindquist E."/>
            <person name="Lucas S."/>
            <person name="Osoegawa K."/>
            <person name="Pennacchio L.A."/>
            <person name="Salamov A.A."/>
            <person name="Satou Y."/>
            <person name="Sauka-Spengler T."/>
            <person name="Schmutz J."/>
            <person name="Shin-I T."/>
            <person name="Toyoda A."/>
            <person name="Bronner-Fraser M."/>
            <person name="Fujiyama A."/>
            <person name="Holland L.Z."/>
            <person name="Holland P.W.H."/>
            <person name="Satoh N."/>
            <person name="Rokhsar D.S."/>
        </authorList>
    </citation>
    <scope>NUCLEOTIDE SEQUENCE [LARGE SCALE GENOMIC DNA]</scope>
    <source>
        <strain evidence="21">S238N-H82</strain>
        <tissue evidence="21">Testes</tissue>
    </source>
</reference>
<dbReference type="InterPro" id="IPR018097">
    <property type="entry name" value="EGF_Ca-bd_CS"/>
</dbReference>
<evidence type="ECO:0000256" key="13">
    <source>
        <dbReference type="ARBA" id="ARBA00023180"/>
    </source>
</evidence>
<dbReference type="Pfam" id="PF00084">
    <property type="entry name" value="Sushi"/>
    <property type="match status" value="6"/>
</dbReference>
<feature type="disulfide bond" evidence="14">
    <location>
        <begin position="1616"/>
        <end position="1625"/>
    </location>
</feature>
<dbReference type="InterPro" id="IPR035976">
    <property type="entry name" value="Sushi/SCR/CCP_sf"/>
</dbReference>
<dbReference type="FunFam" id="2.10.25.10:FF:000391">
    <property type="entry name" value="Weary, isoform C"/>
    <property type="match status" value="1"/>
</dbReference>
<evidence type="ECO:0000256" key="12">
    <source>
        <dbReference type="ARBA" id="ARBA00023157"/>
    </source>
</evidence>
<dbReference type="GO" id="GO:0051241">
    <property type="term" value="P:negative regulation of multicellular organismal process"/>
    <property type="evidence" value="ECO:0007669"/>
    <property type="project" value="UniProtKB-ARBA"/>
</dbReference>
<keyword evidence="13" id="KW-0325">Glycoprotein</keyword>
<feature type="disulfide bond" evidence="14">
    <location>
        <begin position="1388"/>
        <end position="1397"/>
    </location>
</feature>
<evidence type="ECO:0000256" key="14">
    <source>
        <dbReference type="PROSITE-ProRule" id="PRU00076"/>
    </source>
</evidence>
<dbReference type="GO" id="GO:0035282">
    <property type="term" value="P:segmentation"/>
    <property type="evidence" value="ECO:0007669"/>
    <property type="project" value="UniProtKB-ARBA"/>
</dbReference>
<dbReference type="Gene3D" id="2.10.25.10">
    <property type="entry name" value="Laminin"/>
    <property type="match status" value="16"/>
</dbReference>
<keyword evidence="2" id="KW-0217">Developmental protein</keyword>
<dbReference type="CDD" id="cd00054">
    <property type="entry name" value="EGF_CA"/>
    <property type="match status" value="16"/>
</dbReference>
<dbReference type="FunFam" id="2.10.25.10:FF:000080">
    <property type="entry name" value="Neurogenic locus notch 1"/>
    <property type="match status" value="2"/>
</dbReference>
<feature type="domain" description="EGF-like" evidence="17">
    <location>
        <begin position="1173"/>
        <end position="1209"/>
    </location>
</feature>
<evidence type="ECO:0000256" key="3">
    <source>
        <dbReference type="ARBA" id="ARBA00022475"/>
    </source>
</evidence>
<dbReference type="SUPFAM" id="SSF53300">
    <property type="entry name" value="vWA-like"/>
    <property type="match status" value="1"/>
</dbReference>
<feature type="disulfide bond" evidence="14">
    <location>
        <begin position="1312"/>
        <end position="1321"/>
    </location>
</feature>
<dbReference type="GO" id="GO:0048646">
    <property type="term" value="P:anatomical structure formation involved in morphogenesis"/>
    <property type="evidence" value="ECO:0007669"/>
    <property type="project" value="UniProtKB-ARBA"/>
</dbReference>
<evidence type="ECO:0000256" key="1">
    <source>
        <dbReference type="ARBA" id="ARBA00004251"/>
    </source>
</evidence>
<dbReference type="CDD" id="cd00033">
    <property type="entry name" value="CCP"/>
    <property type="match status" value="6"/>
</dbReference>
<dbReference type="SMART" id="SM00327">
    <property type="entry name" value="VWA"/>
    <property type="match status" value="1"/>
</dbReference>
<dbReference type="FunFam" id="2.10.25.10:FF:000012">
    <property type="entry name" value="Delta-like protein"/>
    <property type="match status" value="1"/>
</dbReference>
<evidence type="ECO:0000256" key="4">
    <source>
        <dbReference type="ARBA" id="ARBA00022536"/>
    </source>
</evidence>
<dbReference type="FunFam" id="2.10.25.10:FF:000031">
    <property type="entry name" value="neurogenic locus notch homolog protein 3"/>
    <property type="match status" value="1"/>
</dbReference>
<dbReference type="InterPro" id="IPR000152">
    <property type="entry name" value="EGF-type_Asp/Asn_hydroxyl_site"/>
</dbReference>
<evidence type="ECO:0000256" key="8">
    <source>
        <dbReference type="ARBA" id="ARBA00022837"/>
    </source>
</evidence>
<feature type="disulfide bond" evidence="15">
    <location>
        <begin position="333"/>
        <end position="360"/>
    </location>
</feature>
<feature type="domain" description="Sushi" evidence="20">
    <location>
        <begin position="305"/>
        <end position="362"/>
    </location>
</feature>
<dbReference type="PROSITE" id="PS50234">
    <property type="entry name" value="VWFA"/>
    <property type="match status" value="1"/>
</dbReference>
<feature type="domain" description="EGF-like" evidence="17">
    <location>
        <begin position="1590"/>
        <end position="1626"/>
    </location>
</feature>
<dbReference type="Gene3D" id="3.40.50.410">
    <property type="entry name" value="von Willebrand factor, type A domain"/>
    <property type="match status" value="1"/>
</dbReference>
<feature type="disulfide bond" evidence="15">
    <location>
        <begin position="620"/>
        <end position="663"/>
    </location>
</feature>
<sequence length="1803" mass="192731">MKAVFVILLLVVIAVCPIVEGQYVMSAWEAASTLNACLPTRSGAVDIIFALDRSGSVGRSNYDKIIDFVKAVLNHFSVSPTTTRVAVVSFGTSARVEFDLLRSSSNDNNKCELLRTHLPKLSYTGGATNTVGALRLALALLKNPGVRSYSTKVVFTITDGYWNRGGDPAYVVRELQSRGVIMFAFGIGSWGISSYRLSALGNRDSGRYKYVYLCLDFTVLSEIARRLRGDYHWVQYVPFTRCPSRCNHGCLCEVYGGNYACSLCPKGYYCNTWSSISYEYARGTTLMTCGSYGRWSATPLSCTKVTCPILTAPRYGSINSCGNSYGDSCTFRCNYGYGLSGSATTTCTAGKSWSHPTPRCSKLSCKNIEIANPSPNGVRVCPGSYTEVGQSCSVTCNTGYQPRSRQVTTCVEVNGVAAWQNLPQACQDEMEPSFLSCPGDITAVAPSQKTEAAVLWSVPKATDNSGLTPTVDVDMTTSGGPVNVLQRTPPLWIPEGRYFVQYTATDNAGNTATCNFTINVQVVHCSSLSVPPNATMSGCYGTSTVPYGRVCYFDCKARYRVKTGSRSRQCLADGSWSGDELECEGSTFDEGKHSIRYTAVDSAGGNADCSFEIIVKAVTCPSLDTPTHGVKSGCNKAQEDYNTICTFYCNKGYRPKISIQRTCQQNGTWSGVDLTCTVDTCTPLSSIQNGNITQNVCTSKPSYNTMCTYSCEAGYTLTGSRINKCLEEGQWQNRDTVSCQGIAPTISAMGVKTVFTEGSHHVIYTAEDGAGNRAKCQFTVMVTVHRCKALPPPSFGQFIHTCNNLEGSSCSMECHMGYRLTGSATRTCVVTNNGTTSYWDGVETKCDNVQPPVFTSCPSDVYREPAAGLGTVLVNWDKPTVIDNTADNSEERPTVTSLSHFDPGDDFRYGPELIAYEATDGSGNRATCTFKVLVKAGNTTDNQTASESLESTLATMESLLESLQNATDSGELQLEVDGETLGAVPNSLQASELVLTCPTGMAWNNDTKRCVGCPSGFYFDEHNDTCVDCPLGSYQDQHNQLSCKACPNATWTEDIGSKNDTYCKEICQAGRYSSSGVQPCTECPLGTYQTDIGSTSCLSCPSAQTTNTTSATSDSFCFGICKAGHFSTNGLAPCTPCPLGEYQPTEQSTSCLQCPLGYTTASNASESSTDCFNIDDCVSSPCINNGTCSDRINAYLCHCLDGFVGNDCETDIDECSSGPCVNGSCTDEIDGYTCVCYLGFTGEDCSTDIDYCEVNPCSNGAQCVDGVDSFRCDCLSGYSGVLCDVEVNECEPSPCENNATCSDLVGSYVCNCNPGYTGTHCEQNIDDCDVSPCVNGGTCIDGINSYTCLCVEGFTNDDCELNVDDCASAPCANNGTCVDAVAGYTCECVSGYAGTNCTEDANECSSSPCQNDGTCEDLFDSYACTCNQGYTGVHCESEIDHCATSPCSNDATCVNTYLDFECRCSPGYEGLKCEVEIDECASSPCVNNGSCYDQVDGCICICTDEFTGTNCESNFSPCEPAPCHNGAICTDKHPDYECICPTGFGGSTCSINLPECASGPCNNGGTCVDGIGNFSCSCPSGFEGDLCEAQINECARHGCENGGTCTDTYGRFDCDCPLGYNGTRCEVNIDDCATHGCTNGSDCVDGVASYTCDCLSGYTGPTCSEDVDECSSNPCLNAIKCNNLVDDYMCECQNGFTGKNCEINMDDCENVTCFNGGECVDEVAGFICNCPDGFHGSICETEVDECSSDPCQYSGTCMDAVNSYSCQCQTGYNGTNCELDIDECINSPCKNAAPCSNTHGDYR</sequence>
<dbReference type="PROSITE" id="PS50026">
    <property type="entry name" value="EGF_3"/>
    <property type="match status" value="17"/>
</dbReference>
<dbReference type="SMART" id="SM00179">
    <property type="entry name" value="EGF_CA"/>
    <property type="match status" value="17"/>
</dbReference>
<dbReference type="GO" id="GO:0003008">
    <property type="term" value="P:system process"/>
    <property type="evidence" value="ECO:0007669"/>
    <property type="project" value="UniProtKB-ARBA"/>
</dbReference>
<feature type="disulfide bond" evidence="14">
    <location>
        <begin position="1464"/>
        <end position="1473"/>
    </location>
</feature>
<evidence type="ECO:0000256" key="11">
    <source>
        <dbReference type="ARBA" id="ARBA00023136"/>
    </source>
</evidence>
<dbReference type="GO" id="GO:0005509">
    <property type="term" value="F:calcium ion binding"/>
    <property type="evidence" value="ECO:0007669"/>
    <property type="project" value="InterPro"/>
</dbReference>
<feature type="domain" description="EGF-like" evidence="17">
    <location>
        <begin position="1476"/>
        <end position="1512"/>
    </location>
</feature>
<dbReference type="Gene3D" id="2.10.70.10">
    <property type="entry name" value="Complement Module, domain 1"/>
    <property type="match status" value="5"/>
</dbReference>
<keyword evidence="6 16" id="KW-0732">Signal</keyword>
<dbReference type="InterPro" id="IPR013032">
    <property type="entry name" value="EGF-like_CS"/>
</dbReference>
<keyword evidence="11" id="KW-0472">Membrane</keyword>
<dbReference type="PANTHER" id="PTHR45836:SF23">
    <property type="entry name" value="NEUROGENIC LOCUS NOTCH HOMOLOG PROTEIN 1"/>
    <property type="match status" value="1"/>
</dbReference>
<dbReference type="InterPro" id="IPR000436">
    <property type="entry name" value="Sushi_SCR_CCP_dom"/>
</dbReference>
<dbReference type="InterPro" id="IPR036465">
    <property type="entry name" value="vWFA_dom_sf"/>
</dbReference>
<feature type="domain" description="Sushi" evidence="20">
    <location>
        <begin position="618"/>
        <end position="678"/>
    </location>
</feature>
<feature type="domain" description="HYR" evidence="19">
    <location>
        <begin position="427"/>
        <end position="522"/>
    </location>
</feature>
<feature type="domain" description="EGF-like" evidence="17">
    <location>
        <begin position="1286"/>
        <end position="1322"/>
    </location>
</feature>
<comment type="subcellular location">
    <subcellularLocation>
        <location evidence="1">Cell membrane</location>
        <topology evidence="1">Single-pass type I membrane protein</topology>
    </subcellularLocation>
</comment>
<dbReference type="SUPFAM" id="SSF57184">
    <property type="entry name" value="Growth factor receptor domain"/>
    <property type="match status" value="5"/>
</dbReference>
<evidence type="ECO:0000259" key="19">
    <source>
        <dbReference type="PROSITE" id="PS50825"/>
    </source>
</evidence>
<keyword evidence="4 14" id="KW-0245">EGF-like domain</keyword>
<dbReference type="PRINTS" id="PR00453">
    <property type="entry name" value="VWFADOMAIN"/>
</dbReference>
<dbReference type="PROSITE" id="PS01187">
    <property type="entry name" value="EGF_CA"/>
    <property type="match status" value="5"/>
</dbReference>
<dbReference type="PROSITE" id="PS00022">
    <property type="entry name" value="EGF_1"/>
    <property type="match status" value="15"/>
</dbReference>
<feature type="domain" description="EGF-like" evidence="17">
    <location>
        <begin position="1780"/>
        <end position="1803"/>
    </location>
</feature>
<feature type="disulfide bond" evidence="14">
    <location>
        <begin position="1502"/>
        <end position="1511"/>
    </location>
</feature>
<organism>
    <name type="scientific">Branchiostoma floridae</name>
    <name type="common">Florida lancelet</name>
    <name type="synonym">Amphioxus</name>
    <dbReference type="NCBI Taxonomy" id="7739"/>
    <lineage>
        <taxon>Eukaryota</taxon>
        <taxon>Metazoa</taxon>
        <taxon>Chordata</taxon>
        <taxon>Cephalochordata</taxon>
        <taxon>Leptocardii</taxon>
        <taxon>Amphioxiformes</taxon>
        <taxon>Branchiostomatidae</taxon>
        <taxon>Branchiostoma</taxon>
    </lineage>
</organism>
<dbReference type="PANTHER" id="PTHR45836">
    <property type="entry name" value="SLIT HOMOLOG"/>
    <property type="match status" value="1"/>
</dbReference>
<keyword evidence="3" id="KW-1003">Cell membrane</keyword>
<feature type="disulfide bond" evidence="14">
    <location>
        <begin position="1199"/>
        <end position="1208"/>
    </location>
</feature>
<evidence type="ECO:0008006" key="22">
    <source>
        <dbReference type="Google" id="ProtNLM"/>
    </source>
</evidence>
<feature type="disulfide bond" evidence="14">
    <location>
        <begin position="1730"/>
        <end position="1739"/>
    </location>
</feature>
<keyword evidence="9" id="KW-0914">Notch signaling pathway</keyword>
<dbReference type="FunFam" id="2.10.25.10:FF:000123">
    <property type="entry name" value="Crumbs homolog 1 (Drosophila)"/>
    <property type="match status" value="1"/>
</dbReference>
<feature type="chain" id="PRO_5002933484" description="Sushi, von Willebrand factor type A, EGF and pentraxin domain-containing protein 1" evidence="16">
    <location>
        <begin position="22"/>
        <end position="1803"/>
    </location>
</feature>
<dbReference type="Pfam" id="PF00008">
    <property type="entry name" value="EGF"/>
    <property type="match status" value="10"/>
</dbReference>
<evidence type="ECO:0000256" key="10">
    <source>
        <dbReference type="ARBA" id="ARBA00022989"/>
    </source>
</evidence>
<dbReference type="InterPro" id="IPR003410">
    <property type="entry name" value="HYR_dom"/>
</dbReference>
<dbReference type="FunFam" id="2.10.25.10:FF:000472">
    <property type="entry name" value="Uncharacterized protein, isoform A"/>
    <property type="match status" value="1"/>
</dbReference>
<dbReference type="FunFam" id="2.10.25.10:FF:000122">
    <property type="entry name" value="Protein crumbs homolog 2"/>
    <property type="match status" value="3"/>
</dbReference>
<feature type="domain" description="Sushi" evidence="20">
    <location>
        <begin position="785"/>
        <end position="848"/>
    </location>
</feature>
<evidence type="ECO:0000256" key="2">
    <source>
        <dbReference type="ARBA" id="ARBA00022473"/>
    </source>
</evidence>
<evidence type="ECO:0000256" key="16">
    <source>
        <dbReference type="SAM" id="SignalP"/>
    </source>
</evidence>
<keyword evidence="5" id="KW-0812">Transmembrane</keyword>
<dbReference type="GO" id="GO:0009952">
    <property type="term" value="P:anterior/posterior pattern specification"/>
    <property type="evidence" value="ECO:0007669"/>
    <property type="project" value="UniProtKB-ARBA"/>
</dbReference>
<feature type="domain" description="HYR" evidence="19">
    <location>
        <begin position="847"/>
        <end position="936"/>
    </location>
</feature>
<dbReference type="Gene3D" id="2.60.40.10">
    <property type="entry name" value="Immunoglobulins"/>
    <property type="match status" value="1"/>
</dbReference>
<feature type="disulfide bond" evidence="14">
    <location>
        <begin position="1578"/>
        <end position="1587"/>
    </location>
</feature>
<keyword evidence="8" id="KW-0106">Calcium</keyword>
<dbReference type="GO" id="GO:0051240">
    <property type="term" value="P:positive regulation of multicellular organismal process"/>
    <property type="evidence" value="ECO:0007669"/>
    <property type="project" value="UniProtKB-ARBA"/>
</dbReference>
<dbReference type="InterPro" id="IPR009030">
    <property type="entry name" value="Growth_fac_rcpt_cys_sf"/>
</dbReference>
<feature type="disulfide bond" evidence="14">
    <location>
        <begin position="1426"/>
        <end position="1435"/>
    </location>
</feature>
<proteinExistence type="predicted"/>
<feature type="disulfide bond" evidence="14">
    <location>
        <begin position="1274"/>
        <end position="1283"/>
    </location>
</feature>
<dbReference type="Gene3D" id="2.10.50.10">
    <property type="entry name" value="Tumor Necrosis Factor Receptor, subunit A, domain 2"/>
    <property type="match status" value="2"/>
</dbReference>
<dbReference type="InterPro" id="IPR002035">
    <property type="entry name" value="VWF_A"/>
</dbReference>
<evidence type="ECO:0000259" key="18">
    <source>
        <dbReference type="PROSITE" id="PS50234"/>
    </source>
</evidence>
<feature type="domain" description="EGF-like" evidence="17">
    <location>
        <begin position="1552"/>
        <end position="1588"/>
    </location>
</feature>
<feature type="disulfide bond" evidence="14">
    <location>
        <begin position="1654"/>
        <end position="1663"/>
    </location>
</feature>
<feature type="domain" description="EGF-like" evidence="17">
    <location>
        <begin position="1704"/>
        <end position="1740"/>
    </location>
</feature>
<dbReference type="FunFam" id="2.10.25.10:FF:000146">
    <property type="entry name" value="Putative neurogenic locus notch"/>
    <property type="match status" value="1"/>
</dbReference>
<evidence type="ECO:0000256" key="5">
    <source>
        <dbReference type="ARBA" id="ARBA00022692"/>
    </source>
</evidence>
<feature type="signal peptide" evidence="16">
    <location>
        <begin position="1"/>
        <end position="21"/>
    </location>
</feature>
<dbReference type="PROSITE" id="PS50825">
    <property type="entry name" value="HYR"/>
    <property type="match status" value="3"/>
</dbReference>
<dbReference type="PRINTS" id="PR01983">
    <property type="entry name" value="NOTCH"/>
</dbReference>
<dbReference type="GO" id="GO:0005886">
    <property type="term" value="C:plasma membrane"/>
    <property type="evidence" value="ECO:0007669"/>
    <property type="project" value="UniProtKB-SubCell"/>
</dbReference>
<dbReference type="InParanoid" id="C3Y725"/>
<feature type="disulfide bond" evidence="14">
    <location>
        <begin position="1768"/>
        <end position="1777"/>
    </location>
</feature>
<evidence type="ECO:0000259" key="17">
    <source>
        <dbReference type="PROSITE" id="PS50026"/>
    </source>
</evidence>
<keyword evidence="7" id="KW-0677">Repeat</keyword>
<keyword evidence="15" id="KW-0768">Sushi</keyword>
<feature type="disulfide bond" evidence="14">
    <location>
        <begin position="1236"/>
        <end position="1245"/>
    </location>
</feature>
<dbReference type="GO" id="GO:0030097">
    <property type="term" value="P:hemopoiesis"/>
    <property type="evidence" value="ECO:0007669"/>
    <property type="project" value="UniProtKB-ARBA"/>
</dbReference>
<dbReference type="Pfam" id="PF07699">
    <property type="entry name" value="Ephrin_rec_like"/>
    <property type="match status" value="3"/>
</dbReference>
<keyword evidence="12 14" id="KW-1015">Disulfide bond</keyword>
<feature type="disulfide bond" evidence="14">
    <location>
        <begin position="1540"/>
        <end position="1549"/>
    </location>
</feature>
<dbReference type="SMART" id="SM00032">
    <property type="entry name" value="CCP"/>
    <property type="match status" value="6"/>
</dbReference>
<feature type="domain" description="EGF-like" evidence="17">
    <location>
        <begin position="1742"/>
        <end position="1778"/>
    </location>
</feature>
<evidence type="ECO:0000256" key="15">
    <source>
        <dbReference type="PROSITE-ProRule" id="PRU00302"/>
    </source>
</evidence>
<dbReference type="PROSITE" id="PS01186">
    <property type="entry name" value="EGF_2"/>
    <property type="match status" value="15"/>
</dbReference>
<dbReference type="CDD" id="cd01450">
    <property type="entry name" value="vWFA_subfamily_ECM"/>
    <property type="match status" value="1"/>
</dbReference>
<evidence type="ECO:0000259" key="20">
    <source>
        <dbReference type="PROSITE" id="PS50923"/>
    </source>
</evidence>
<feature type="disulfide bond" evidence="15">
    <location>
        <begin position="649"/>
        <end position="676"/>
    </location>
</feature>